<gene>
    <name evidence="2" type="ORF">SAMN05216600_11325</name>
</gene>
<dbReference type="EMBL" id="FOFP01000013">
    <property type="protein sequence ID" value="SEQ99749.1"/>
    <property type="molecule type" value="Genomic_DNA"/>
</dbReference>
<keyword evidence="1" id="KW-1133">Transmembrane helix</keyword>
<evidence type="ECO:0000256" key="1">
    <source>
        <dbReference type="SAM" id="Phobius"/>
    </source>
</evidence>
<protein>
    <recommendedName>
        <fullName evidence="4">IPTL-CTERM protein sorting domain-containing protein</fullName>
    </recommendedName>
</protein>
<sequence length="196" mass="20028">MFPYISVVKPVHRECVMRLVLLTKSALTAMLLLLGGASISCVQAAGLSLEVENPGSTAQGAGSLWGVPSSIESAQVHLPEIGAFVFLASPSLEPDGASVNDGAAGKLLLRDRLGAADKSAGLLGYWASTGSFDGLITALVEGRFRVGLHAQAIGLTGQSVALANAAQPSAVPLSAAAWLFASALFGFIVVASRRKV</sequence>
<feature type="transmembrane region" description="Helical" evidence="1">
    <location>
        <begin position="170"/>
        <end position="191"/>
    </location>
</feature>
<reference evidence="2 3" key="1">
    <citation type="submission" date="2016-10" db="EMBL/GenBank/DDBJ databases">
        <authorList>
            <person name="Varghese N."/>
            <person name="Submissions S."/>
        </authorList>
    </citation>
    <scope>NUCLEOTIDE SEQUENCE [LARGE SCALE GENOMIC DNA]</scope>
    <source>
        <strain evidence="2 3">CIP 109853</strain>
    </source>
</reference>
<dbReference type="Proteomes" id="UP000198512">
    <property type="component" value="Unassembled WGS sequence"/>
</dbReference>
<organism evidence="2 3">
    <name type="scientific">Pseudomonas cuatrocienegasensis</name>
    <dbReference type="NCBI Taxonomy" id="543360"/>
    <lineage>
        <taxon>Bacteria</taxon>
        <taxon>Pseudomonadati</taxon>
        <taxon>Pseudomonadota</taxon>
        <taxon>Gammaproteobacteria</taxon>
        <taxon>Pseudomonadales</taxon>
        <taxon>Pseudomonadaceae</taxon>
        <taxon>Pseudomonas</taxon>
    </lineage>
</organism>
<accession>A0ABY1BJB1</accession>
<comment type="caution">
    <text evidence="2">The sequence shown here is derived from an EMBL/GenBank/DDBJ whole genome shotgun (WGS) entry which is preliminary data.</text>
</comment>
<keyword evidence="1" id="KW-0472">Membrane</keyword>
<evidence type="ECO:0000313" key="2">
    <source>
        <dbReference type="EMBL" id="SEQ99749.1"/>
    </source>
</evidence>
<keyword evidence="1" id="KW-0812">Transmembrane</keyword>
<evidence type="ECO:0008006" key="4">
    <source>
        <dbReference type="Google" id="ProtNLM"/>
    </source>
</evidence>
<proteinExistence type="predicted"/>
<evidence type="ECO:0000313" key="3">
    <source>
        <dbReference type="Proteomes" id="UP000198512"/>
    </source>
</evidence>
<keyword evidence="3" id="KW-1185">Reference proteome</keyword>
<name>A0ABY1BJB1_9PSED</name>